<feature type="region of interest" description="Disordered" evidence="1">
    <location>
        <begin position="1"/>
        <end position="25"/>
    </location>
</feature>
<evidence type="ECO:0000313" key="3">
    <source>
        <dbReference type="Proteomes" id="UP001519332"/>
    </source>
</evidence>
<protein>
    <submittedName>
        <fullName evidence="2">Uncharacterized protein</fullName>
    </submittedName>
</protein>
<evidence type="ECO:0000313" key="2">
    <source>
        <dbReference type="EMBL" id="MBP2329092.1"/>
    </source>
</evidence>
<sequence length="75" mass="7754">MPGPPVELGDPSRVSPSPAFIPATSGVRQRDGCRLDPAVVIEPCPVGWCTTVSSGPDGSAERSRSPLRSRDAGLP</sequence>
<proteinExistence type="predicted"/>
<dbReference type="RefSeq" id="WP_209645957.1">
    <property type="nucleotide sequence ID" value="NZ_JAGINW010000001.1"/>
</dbReference>
<dbReference type="Proteomes" id="UP001519332">
    <property type="component" value="Unassembled WGS sequence"/>
</dbReference>
<comment type="caution">
    <text evidence="2">The sequence shown here is derived from an EMBL/GenBank/DDBJ whole genome shotgun (WGS) entry which is preliminary data.</text>
</comment>
<dbReference type="EMBL" id="JAGINW010000001">
    <property type="protein sequence ID" value="MBP2329092.1"/>
    <property type="molecule type" value="Genomic_DNA"/>
</dbReference>
<organism evidence="2 3">
    <name type="scientific">Kibdelosporangium banguiense</name>
    <dbReference type="NCBI Taxonomy" id="1365924"/>
    <lineage>
        <taxon>Bacteria</taxon>
        <taxon>Bacillati</taxon>
        <taxon>Actinomycetota</taxon>
        <taxon>Actinomycetes</taxon>
        <taxon>Pseudonocardiales</taxon>
        <taxon>Pseudonocardiaceae</taxon>
        <taxon>Kibdelosporangium</taxon>
    </lineage>
</organism>
<feature type="region of interest" description="Disordered" evidence="1">
    <location>
        <begin position="51"/>
        <end position="75"/>
    </location>
</feature>
<evidence type="ECO:0000256" key="1">
    <source>
        <dbReference type="SAM" id="MobiDB-lite"/>
    </source>
</evidence>
<name>A0ABS4TXI4_9PSEU</name>
<feature type="compositionally biased region" description="Basic and acidic residues" evidence="1">
    <location>
        <begin position="59"/>
        <end position="75"/>
    </location>
</feature>
<keyword evidence="3" id="KW-1185">Reference proteome</keyword>
<gene>
    <name evidence="2" type="ORF">JOF56_009477</name>
</gene>
<accession>A0ABS4TXI4</accession>
<reference evidence="2 3" key="1">
    <citation type="submission" date="2021-03" db="EMBL/GenBank/DDBJ databases">
        <title>Sequencing the genomes of 1000 actinobacteria strains.</title>
        <authorList>
            <person name="Klenk H.-P."/>
        </authorList>
    </citation>
    <scope>NUCLEOTIDE SEQUENCE [LARGE SCALE GENOMIC DNA]</scope>
    <source>
        <strain evidence="2 3">DSM 46670</strain>
    </source>
</reference>